<dbReference type="PANTHER" id="PTHR13930">
    <property type="entry name" value="S-ADENOSYL-L-METHIONINE-DEPENDENT TRNA 4-DEMETHYLWYOSINE SYNTHASE"/>
    <property type="match status" value="1"/>
</dbReference>
<keyword evidence="2" id="KW-0411">Iron-sulfur</keyword>
<reference evidence="7" key="1">
    <citation type="submission" date="2020-06" db="EMBL/GenBank/DDBJ databases">
        <title>Draft genome of Bugula neritina, a colonial animal packing powerful symbionts and potential medicines.</title>
        <authorList>
            <person name="Rayko M."/>
        </authorList>
    </citation>
    <scope>NUCLEOTIDE SEQUENCE [LARGE SCALE GENOMIC DNA]</scope>
    <source>
        <strain evidence="7">Kwan_BN1</strain>
    </source>
</reference>
<dbReference type="PANTHER" id="PTHR13930:SF0">
    <property type="entry name" value="S-ADENOSYL-L-METHIONINE-DEPENDENT TRNA 4-DEMETHYLWYOSINE SYNTHASE TYW1-RELATED"/>
    <property type="match status" value="1"/>
</dbReference>
<accession>A0A7J7KFY7</accession>
<keyword evidence="2" id="KW-0004">4Fe-4S</keyword>
<dbReference type="GO" id="GO:0051539">
    <property type="term" value="F:4 iron, 4 sulfur cluster binding"/>
    <property type="evidence" value="ECO:0007669"/>
    <property type="project" value="UniProtKB-KW"/>
</dbReference>
<evidence type="ECO:0000259" key="6">
    <source>
        <dbReference type="Pfam" id="PF08608"/>
    </source>
</evidence>
<sequence length="217" mass="25338">MYPEINKDMQPVTQLYVSVDASTKESLRKIDRPLFSDFWERFIDSLRHLKSKGQRTVYRLTLVKSFNTEELDEYARLVALGEPDFIEVKGVTFCGDSSASDLTMKNVPWHREVVEFCKQLCDRLSDYSLSCEHEHSNCVLVANNKFQISNEWWTWIDYDKFHQLSHKYRETGATFSSLHYMAKTPAWAVIGSQEQGFDPEETRHFRKKGASKTKESS</sequence>
<name>A0A7J7KFY7_BUGNE</name>
<evidence type="ECO:0000256" key="3">
    <source>
        <dbReference type="ARBA" id="ARBA00022694"/>
    </source>
</evidence>
<dbReference type="OrthoDB" id="271553at2759"/>
<keyword evidence="2" id="KW-0408">Iron</keyword>
<proteinExistence type="predicted"/>
<dbReference type="AlphaFoldDB" id="A0A7J7KFY7"/>
<evidence type="ECO:0000313" key="7">
    <source>
        <dbReference type="EMBL" id="KAF6037145.1"/>
    </source>
</evidence>
<dbReference type="Gene3D" id="3.20.20.70">
    <property type="entry name" value="Aldolase class I"/>
    <property type="match status" value="1"/>
</dbReference>
<dbReference type="Pfam" id="PF08608">
    <property type="entry name" value="Wyosine_form"/>
    <property type="match status" value="1"/>
</dbReference>
<organism evidence="7 8">
    <name type="scientific">Bugula neritina</name>
    <name type="common">Brown bryozoan</name>
    <name type="synonym">Sertularia neritina</name>
    <dbReference type="NCBI Taxonomy" id="10212"/>
    <lineage>
        <taxon>Eukaryota</taxon>
        <taxon>Metazoa</taxon>
        <taxon>Spiralia</taxon>
        <taxon>Lophotrochozoa</taxon>
        <taxon>Bryozoa</taxon>
        <taxon>Gymnolaemata</taxon>
        <taxon>Cheilostomatida</taxon>
        <taxon>Flustrina</taxon>
        <taxon>Buguloidea</taxon>
        <taxon>Bugulidae</taxon>
        <taxon>Bugula</taxon>
    </lineage>
</organism>
<evidence type="ECO:0000256" key="5">
    <source>
        <dbReference type="SAM" id="MobiDB-lite"/>
    </source>
</evidence>
<evidence type="ECO:0000256" key="2">
    <source>
        <dbReference type="ARBA" id="ARBA00022485"/>
    </source>
</evidence>
<keyword evidence="8" id="KW-1185">Reference proteome</keyword>
<feature type="region of interest" description="Disordered" evidence="5">
    <location>
        <begin position="197"/>
        <end position="217"/>
    </location>
</feature>
<dbReference type="InterPro" id="IPR013917">
    <property type="entry name" value="tRNA_wybutosine-synth"/>
</dbReference>
<dbReference type="Proteomes" id="UP000593567">
    <property type="component" value="Unassembled WGS sequence"/>
</dbReference>
<gene>
    <name evidence="7" type="ORF">EB796_004553</name>
</gene>
<dbReference type="GO" id="GO:0031591">
    <property type="term" value="P:wybutosine biosynthetic process"/>
    <property type="evidence" value="ECO:0007669"/>
    <property type="project" value="TreeGrafter"/>
</dbReference>
<dbReference type="InterPro" id="IPR013785">
    <property type="entry name" value="Aldolase_TIM"/>
</dbReference>
<keyword evidence="3" id="KW-0819">tRNA processing</keyword>
<evidence type="ECO:0000313" key="8">
    <source>
        <dbReference type="Proteomes" id="UP000593567"/>
    </source>
</evidence>
<dbReference type="InterPro" id="IPR034556">
    <property type="entry name" value="tRNA_wybutosine-synthase"/>
</dbReference>
<evidence type="ECO:0000256" key="1">
    <source>
        <dbReference type="ARBA" id="ARBA00001966"/>
    </source>
</evidence>
<protein>
    <recommendedName>
        <fullName evidence="6">tRNA wybutosine-synthesis domain-containing protein</fullName>
    </recommendedName>
</protein>
<comment type="caution">
    <text evidence="7">The sequence shown here is derived from an EMBL/GenBank/DDBJ whole genome shotgun (WGS) entry which is preliminary data.</text>
</comment>
<dbReference type="GO" id="GO:0016829">
    <property type="term" value="F:lyase activity"/>
    <property type="evidence" value="ECO:0007669"/>
    <property type="project" value="UniProtKB-KW"/>
</dbReference>
<dbReference type="SUPFAM" id="SSF102114">
    <property type="entry name" value="Radical SAM enzymes"/>
    <property type="match status" value="1"/>
</dbReference>
<keyword evidence="4" id="KW-0456">Lyase</keyword>
<comment type="cofactor">
    <cofactor evidence="1">
        <name>[4Fe-4S] cluster</name>
        <dbReference type="ChEBI" id="CHEBI:49883"/>
    </cofactor>
</comment>
<feature type="domain" description="tRNA wybutosine-synthesis" evidence="6">
    <location>
        <begin position="81"/>
        <end position="143"/>
    </location>
</feature>
<dbReference type="InterPro" id="IPR058240">
    <property type="entry name" value="rSAM_sf"/>
</dbReference>
<evidence type="ECO:0000256" key="4">
    <source>
        <dbReference type="ARBA" id="ARBA00023239"/>
    </source>
</evidence>
<dbReference type="EMBL" id="VXIV02000616">
    <property type="protein sequence ID" value="KAF6037145.1"/>
    <property type="molecule type" value="Genomic_DNA"/>
</dbReference>
<keyword evidence="2" id="KW-0479">Metal-binding</keyword>